<name>A0A1X6Y3D0_9RHOB</name>
<protein>
    <submittedName>
        <fullName evidence="1">Uncharacterized protein</fullName>
    </submittedName>
</protein>
<evidence type="ECO:0000313" key="2">
    <source>
        <dbReference type="Proteomes" id="UP000194012"/>
    </source>
</evidence>
<gene>
    <name evidence="1" type="ORF">ROG8370_00012</name>
</gene>
<reference evidence="2" key="1">
    <citation type="submission" date="2017-03" db="EMBL/GenBank/DDBJ databases">
        <authorList>
            <person name="Rodrigo-Torres L."/>
            <person name="Arahal R.D."/>
            <person name="Lucena T."/>
        </authorList>
    </citation>
    <scope>NUCLEOTIDE SEQUENCE [LARGE SCALE GENOMIC DNA]</scope>
    <source>
        <strain evidence="2">CECT 8370</strain>
    </source>
</reference>
<organism evidence="1 2">
    <name type="scientific">Roseovarius gaetbuli</name>
    <dbReference type="NCBI Taxonomy" id="1356575"/>
    <lineage>
        <taxon>Bacteria</taxon>
        <taxon>Pseudomonadati</taxon>
        <taxon>Pseudomonadota</taxon>
        <taxon>Alphaproteobacteria</taxon>
        <taxon>Rhodobacterales</taxon>
        <taxon>Roseobacteraceae</taxon>
        <taxon>Roseovarius</taxon>
    </lineage>
</organism>
<accession>A0A1X6Y3D0</accession>
<dbReference type="Proteomes" id="UP000194012">
    <property type="component" value="Unassembled WGS sequence"/>
</dbReference>
<sequence>MSSRAGLRGGLSNFVTTWKQKTGPPEKTQRIMQQIMQGAVLMPQDLAARATPVKRDVTGPKTTLVGIGTDRARRIGSAETVLRRDAMHVRSKIALVIRTIGAERGRAARGRPGAH</sequence>
<proteinExistence type="predicted"/>
<dbReference type="EMBL" id="FWFJ01000001">
    <property type="protein sequence ID" value="SLN09545.1"/>
    <property type="molecule type" value="Genomic_DNA"/>
</dbReference>
<evidence type="ECO:0000313" key="1">
    <source>
        <dbReference type="EMBL" id="SLN09545.1"/>
    </source>
</evidence>
<dbReference type="AlphaFoldDB" id="A0A1X6Y3D0"/>
<keyword evidence="2" id="KW-1185">Reference proteome</keyword>